<dbReference type="PROSITE" id="PS00138">
    <property type="entry name" value="SUBTILASE_SER"/>
    <property type="match status" value="1"/>
</dbReference>
<feature type="domain" description="Peptidase S8/S53" evidence="7">
    <location>
        <begin position="449"/>
        <end position="556"/>
    </location>
</feature>
<feature type="domain" description="Peptidase S8/S53" evidence="7">
    <location>
        <begin position="142"/>
        <end position="312"/>
    </location>
</feature>
<dbReference type="InterPro" id="IPR000209">
    <property type="entry name" value="Peptidase_S8/S53_dom"/>
</dbReference>
<dbReference type="PIRSF" id="PIRSF037894">
    <property type="entry name" value="Subtilisin_rel_CspABC"/>
    <property type="match status" value="1"/>
</dbReference>
<feature type="active site" description="Charge relay system" evidence="5">
    <location>
        <position position="517"/>
    </location>
</feature>
<keyword evidence="3 5" id="KW-0378">Hydrolase</keyword>
<name>A0ABR8PRU1_9CLOT</name>
<dbReference type="PANTHER" id="PTHR43806:SF11">
    <property type="entry name" value="CEREVISIN-RELATED"/>
    <property type="match status" value="1"/>
</dbReference>
<evidence type="ECO:0000256" key="4">
    <source>
        <dbReference type="ARBA" id="ARBA00022825"/>
    </source>
</evidence>
<sequence length="622" mass="68453">MDYSETYTWLFSYIDIINLLEAYVENSSNTTNLIKNVPESILSKLNFMSKVSKNASEVIEVIVLYGENFERVNEYVNSIGAKLQDLGYGYGIVTIKATDVDKLAQNPDLQYIELPASLYFSDAASNRASCIDRSRSTYDVSGRGIIIGFVDSGIDYTHPAFRNEDGTTRIEYIYDLSLEGAIYDKNQINQALKNQDPFSIVPSYDVIEHGTHVAGIACAGGKIDAKYYGVAPNSSIIMVKSARGNFTLSTQVMRGLKFLVDKANELKMPLVVNLSLSTNDGAHKGTSLLEQYINTVSTLERITIVVAAGNEGSAAHHVGGVIEEENIIKFNVAEDETAVVINLYKSILSKISIELITPVGGTTGAVIVEEGYKEGVISRNRYQIYNTGPRPFDINGEIGISLISGGNFILSGEWTIIIRLIDKYKGIYQMWLPIAEGLNEKTKFLSPTITNTLGIPATVNSVISVGSYNYVTRMISPFSGRGVPTIYGEVKPDVVAPGEGITSAIPNESFDTKTGTSMAAPHVAGICGLMMEWGIIKENDPFLYGNRLKYYLIMGARRDRADVVYPDISWGYGEVCASNSFEEVIDALNIISTAGPQFREEKVLTQYNEYNIGKLFIRRPHM</sequence>
<protein>
    <submittedName>
        <fullName evidence="9">S8 family peptidase</fullName>
    </submittedName>
</protein>
<dbReference type="InterPro" id="IPR015500">
    <property type="entry name" value="Peptidase_S8_subtilisin-rel"/>
</dbReference>
<feature type="domain" description="Csp protease B prodomain" evidence="8">
    <location>
        <begin position="27"/>
        <end position="115"/>
    </location>
</feature>
<dbReference type="EMBL" id="JACSRA010000007">
    <property type="protein sequence ID" value="MBD7910891.1"/>
    <property type="molecule type" value="Genomic_DNA"/>
</dbReference>
<dbReference type="CDD" id="cd07478">
    <property type="entry name" value="Peptidases_S8_CspA-like"/>
    <property type="match status" value="1"/>
</dbReference>
<dbReference type="InterPro" id="IPR036852">
    <property type="entry name" value="Peptidase_S8/S53_dom_sf"/>
</dbReference>
<keyword evidence="2 5" id="KW-0645">Protease</keyword>
<evidence type="ECO:0000256" key="3">
    <source>
        <dbReference type="ARBA" id="ARBA00022801"/>
    </source>
</evidence>
<dbReference type="InterPro" id="IPR041365">
    <property type="entry name" value="CspB_prodomain"/>
</dbReference>
<dbReference type="InterPro" id="IPR017310">
    <property type="entry name" value="Pept_S8A_subtilisin_clostridia"/>
</dbReference>
<evidence type="ECO:0000256" key="6">
    <source>
        <dbReference type="RuleBase" id="RU003355"/>
    </source>
</evidence>
<accession>A0ABR8PRU1</accession>
<dbReference type="Pfam" id="PF18425">
    <property type="entry name" value="CspB_prodomain"/>
    <property type="match status" value="1"/>
</dbReference>
<dbReference type="Gene3D" id="2.60.120.1290">
    <property type="match status" value="1"/>
</dbReference>
<dbReference type="InterPro" id="IPR050131">
    <property type="entry name" value="Peptidase_S8_subtilisin-like"/>
</dbReference>
<evidence type="ECO:0000313" key="10">
    <source>
        <dbReference type="Proteomes" id="UP000627781"/>
    </source>
</evidence>
<dbReference type="InterPro" id="IPR022398">
    <property type="entry name" value="Peptidase_S8_His-AS"/>
</dbReference>
<organism evidence="9 10">
    <name type="scientific">Clostridium cibarium</name>
    <dbReference type="NCBI Taxonomy" id="2762247"/>
    <lineage>
        <taxon>Bacteria</taxon>
        <taxon>Bacillati</taxon>
        <taxon>Bacillota</taxon>
        <taxon>Clostridia</taxon>
        <taxon>Eubacteriales</taxon>
        <taxon>Clostridiaceae</taxon>
        <taxon>Clostridium</taxon>
    </lineage>
</organism>
<dbReference type="SUPFAM" id="SSF52743">
    <property type="entry name" value="Subtilisin-like"/>
    <property type="match status" value="1"/>
</dbReference>
<dbReference type="PROSITE" id="PS51892">
    <property type="entry name" value="SUBTILASE"/>
    <property type="match status" value="1"/>
</dbReference>
<comment type="similarity">
    <text evidence="1 5 6">Belongs to the peptidase S8 family.</text>
</comment>
<dbReference type="Pfam" id="PF00082">
    <property type="entry name" value="Peptidase_S8"/>
    <property type="match status" value="2"/>
</dbReference>
<dbReference type="InterPro" id="IPR034045">
    <property type="entry name" value="Pep_S8_CspA-like"/>
</dbReference>
<dbReference type="PANTHER" id="PTHR43806">
    <property type="entry name" value="PEPTIDASE S8"/>
    <property type="match status" value="1"/>
</dbReference>
<reference evidence="9 10" key="1">
    <citation type="submission" date="2020-08" db="EMBL/GenBank/DDBJ databases">
        <title>A Genomic Blueprint of the Chicken Gut Microbiome.</title>
        <authorList>
            <person name="Gilroy R."/>
            <person name="Ravi A."/>
            <person name="Getino M."/>
            <person name="Pursley I."/>
            <person name="Horton D.L."/>
            <person name="Alikhan N.-F."/>
            <person name="Baker D."/>
            <person name="Gharbi K."/>
            <person name="Hall N."/>
            <person name="Watson M."/>
            <person name="Adriaenssens E.M."/>
            <person name="Foster-Nyarko E."/>
            <person name="Jarju S."/>
            <person name="Secka A."/>
            <person name="Antonio M."/>
            <person name="Oren A."/>
            <person name="Chaudhuri R."/>
            <person name="La Ragione R.M."/>
            <person name="Hildebrand F."/>
            <person name="Pallen M.J."/>
        </authorList>
    </citation>
    <scope>NUCLEOTIDE SEQUENCE [LARGE SCALE GENOMIC DNA]</scope>
    <source>
        <strain evidence="9 10">Sa3CVN1</strain>
    </source>
</reference>
<dbReference type="InterPro" id="IPR023827">
    <property type="entry name" value="Peptidase_S8_Asp-AS"/>
</dbReference>
<evidence type="ECO:0000259" key="8">
    <source>
        <dbReference type="Pfam" id="PF18425"/>
    </source>
</evidence>
<evidence type="ECO:0000256" key="2">
    <source>
        <dbReference type="ARBA" id="ARBA00022670"/>
    </source>
</evidence>
<gene>
    <name evidence="9" type="ORF">H9661_05930</name>
</gene>
<dbReference type="Gene3D" id="3.40.50.200">
    <property type="entry name" value="Peptidase S8/S53 domain"/>
    <property type="match status" value="1"/>
</dbReference>
<dbReference type="PROSITE" id="PS00137">
    <property type="entry name" value="SUBTILASE_HIS"/>
    <property type="match status" value="1"/>
</dbReference>
<feature type="active site" description="Charge relay system" evidence="5">
    <location>
        <position position="209"/>
    </location>
</feature>
<evidence type="ECO:0000259" key="7">
    <source>
        <dbReference type="Pfam" id="PF00082"/>
    </source>
</evidence>
<dbReference type="Proteomes" id="UP000627781">
    <property type="component" value="Unassembled WGS sequence"/>
</dbReference>
<dbReference type="InterPro" id="IPR023828">
    <property type="entry name" value="Peptidase_S8_Ser-AS"/>
</dbReference>
<evidence type="ECO:0000256" key="1">
    <source>
        <dbReference type="ARBA" id="ARBA00011073"/>
    </source>
</evidence>
<evidence type="ECO:0000256" key="5">
    <source>
        <dbReference type="PROSITE-ProRule" id="PRU01240"/>
    </source>
</evidence>
<dbReference type="PRINTS" id="PR00723">
    <property type="entry name" value="SUBTILISIN"/>
</dbReference>
<dbReference type="Gene3D" id="3.30.70.2980">
    <property type="match status" value="1"/>
</dbReference>
<evidence type="ECO:0000313" key="9">
    <source>
        <dbReference type="EMBL" id="MBD7910891.1"/>
    </source>
</evidence>
<proteinExistence type="inferred from homology"/>
<keyword evidence="4 5" id="KW-0720">Serine protease</keyword>
<feature type="active site" description="Charge relay system" evidence="5">
    <location>
        <position position="151"/>
    </location>
</feature>
<keyword evidence="10" id="KW-1185">Reference proteome</keyword>
<comment type="caution">
    <text evidence="9">The sequence shown here is derived from an EMBL/GenBank/DDBJ whole genome shotgun (WGS) entry which is preliminary data.</text>
</comment>
<dbReference type="PROSITE" id="PS00136">
    <property type="entry name" value="SUBTILASE_ASP"/>
    <property type="match status" value="1"/>
</dbReference>